<evidence type="ECO:0000313" key="3">
    <source>
        <dbReference type="Proteomes" id="UP000694546"/>
    </source>
</evidence>
<dbReference type="GO" id="GO:0000794">
    <property type="term" value="C:condensed nuclear chromosome"/>
    <property type="evidence" value="ECO:0007669"/>
    <property type="project" value="InterPro"/>
</dbReference>
<dbReference type="AlphaFoldDB" id="A0A8C5A6L6"/>
<feature type="region of interest" description="Disordered" evidence="1">
    <location>
        <begin position="717"/>
        <end position="741"/>
    </location>
</feature>
<evidence type="ECO:0000313" key="2">
    <source>
        <dbReference type="Ensembl" id="ENSGMOP00000027337.1"/>
    </source>
</evidence>
<name>A0A8C5A6L6_GADMO</name>
<dbReference type="Pfam" id="PF17825">
    <property type="entry name" value="DUF5587"/>
    <property type="match status" value="1"/>
</dbReference>
<evidence type="ECO:0000256" key="1">
    <source>
        <dbReference type="SAM" id="MobiDB-lite"/>
    </source>
</evidence>
<dbReference type="InterPro" id="IPR039991">
    <property type="entry name" value="SHOC1"/>
</dbReference>
<keyword evidence="3" id="KW-1185">Reference proteome</keyword>
<dbReference type="GO" id="GO:0016887">
    <property type="term" value="F:ATP hydrolysis activity"/>
    <property type="evidence" value="ECO:0007669"/>
    <property type="project" value="InterPro"/>
</dbReference>
<dbReference type="GeneTree" id="ENSGT00940000169387"/>
<dbReference type="PANTHER" id="PTHR35668:SF1">
    <property type="entry name" value="PROTEIN SHORTAGE IN CHIASMATA 1 ORTHOLOG"/>
    <property type="match status" value="1"/>
</dbReference>
<protein>
    <submittedName>
        <fullName evidence="2">Uncharacterized protein</fullName>
    </submittedName>
</protein>
<accession>A0A8C5A6L6</accession>
<dbReference type="Ensembl" id="ENSGMOT00000037728.1">
    <property type="protein sequence ID" value="ENSGMOP00000027337.1"/>
    <property type="gene ID" value="ENSGMOG00000036395.1"/>
</dbReference>
<reference evidence="2" key="1">
    <citation type="submission" date="2025-08" db="UniProtKB">
        <authorList>
            <consortium name="Ensembl"/>
        </authorList>
    </citation>
    <scope>IDENTIFICATION</scope>
</reference>
<proteinExistence type="predicted"/>
<feature type="compositionally biased region" description="Polar residues" evidence="1">
    <location>
        <begin position="849"/>
        <end position="910"/>
    </location>
</feature>
<feature type="compositionally biased region" description="Polar residues" evidence="1">
    <location>
        <begin position="176"/>
        <end position="189"/>
    </location>
</feature>
<feature type="region of interest" description="Disordered" evidence="1">
    <location>
        <begin position="176"/>
        <end position="198"/>
    </location>
</feature>
<dbReference type="PANTHER" id="PTHR35668">
    <property type="entry name" value="PROTEIN SHORTAGE IN CHIASMATA 1 ORTHOLOG"/>
    <property type="match status" value="1"/>
</dbReference>
<dbReference type="GO" id="GO:0003697">
    <property type="term" value="F:single-stranded DNA binding"/>
    <property type="evidence" value="ECO:0007669"/>
    <property type="project" value="TreeGrafter"/>
</dbReference>
<dbReference type="GO" id="GO:0000712">
    <property type="term" value="P:resolution of meiotic recombination intermediates"/>
    <property type="evidence" value="ECO:0007669"/>
    <property type="project" value="InterPro"/>
</dbReference>
<reference evidence="2" key="2">
    <citation type="submission" date="2025-09" db="UniProtKB">
        <authorList>
            <consortium name="Ensembl"/>
        </authorList>
    </citation>
    <scope>IDENTIFICATION</scope>
</reference>
<dbReference type="Proteomes" id="UP000694546">
    <property type="component" value="Chromosome 8"/>
</dbReference>
<feature type="region of interest" description="Disordered" evidence="1">
    <location>
        <begin position="849"/>
        <end position="916"/>
    </location>
</feature>
<sequence>MNFDTSTCAVRKNKVNVVSQVHQSFMVLTNEKQIETSALLPAVSVSNSTAKETFLVCETTFLDLKDTSSHVTRPASCNQSQPSFCTSFGAERAKSAHLLLRNNKRSLLAEKDPDPLSTFMMLRSQQTSPDPVLPQPCPGYTEGPRVQQPTPAKPQSHHILGPHGWPMVRTGFVASHSAQVQETEAQPPSQALPGPPLIQDRQEGRVACVEATESVWRAYCELLAVAQPSLSRARELGLSCPAWGDFSSITPDQTRFVLRQQEKELCRHQGEVQRDKELLFNQTALIHVLVTFKDMMLQCDLITAVEYLTQAAIACSGQRLEQLVKRLQVVVYLSHRNQEPNPKLLELQEQLLSWLQSRHSSSDKVLILTTVDSDTTATIVQALNQATGEAATAIGPEEGQPKLNGATVTNSVCGVVCVVACGQHIGADFPWPSFSLVVEYDRPGHSPWGALCKEKNIHHLCLLTSLPRREVPSACLEESVPFVLLVTDGLLNSPLLLQTLETRHNISVLERSYSPALQLFGGTQHYVIVTVNESTAIVIQDQEELGHAGYSERFVMRLTALSLQYSRCWLILHCPDSKAGGLSSEAFSSLVLVYSSLVLFGMRSEDLDIKVLMVSEVADMAQWVSRICFHSLMSSKREPSVYLDLHWLAVMPSEEDCSLLLFPCVNPLVSQLMLRRAPSLAWLLGAELSELELLLPEVPHKVLKLFSDTTTLYQLGTEPSSPDILPHHTQTSLREPRRPWTSGAYNTLPSSPIKQQSEPSTADPAIHFLFREKPIETSYSEPEHSLAMQDINAVFQADQSVLFGGSTSLQGAWARKEPWQDEKEVEEEVQPLQSEVDDLIQRILRNSVTSPYHPHTTGSSPYHPHTTGSSPYHFHTTGSSLYHPHTNGSSPCHPQTTGSSPYHPQTTGSSPYHHHTTGSSPWYYVPGARAPEETPAWGSSVDSSGVSRGAMGISPGYGSRCWTMGLERKRSGVAAGLVDTVLPPLKRGRLGFEKVPGRCDGQTRLSFLFY</sequence>
<organism evidence="2 3">
    <name type="scientific">Gadus morhua</name>
    <name type="common">Atlantic cod</name>
    <dbReference type="NCBI Taxonomy" id="8049"/>
    <lineage>
        <taxon>Eukaryota</taxon>
        <taxon>Metazoa</taxon>
        <taxon>Chordata</taxon>
        <taxon>Craniata</taxon>
        <taxon>Vertebrata</taxon>
        <taxon>Euteleostomi</taxon>
        <taxon>Actinopterygii</taxon>
        <taxon>Neopterygii</taxon>
        <taxon>Teleostei</taxon>
        <taxon>Neoteleostei</taxon>
        <taxon>Acanthomorphata</taxon>
        <taxon>Zeiogadaria</taxon>
        <taxon>Gadariae</taxon>
        <taxon>Gadiformes</taxon>
        <taxon>Gadoidei</taxon>
        <taxon>Gadidae</taxon>
        <taxon>Gadus</taxon>
    </lineage>
</organism>